<feature type="transmembrane region" description="Helical" evidence="1">
    <location>
        <begin position="103"/>
        <end position="126"/>
    </location>
</feature>
<proteinExistence type="predicted"/>
<keyword evidence="1" id="KW-0472">Membrane</keyword>
<evidence type="ECO:0000313" key="3">
    <source>
        <dbReference type="Proteomes" id="UP000283745"/>
    </source>
</evidence>
<dbReference type="Proteomes" id="UP000283745">
    <property type="component" value="Unassembled WGS sequence"/>
</dbReference>
<dbReference type="EMBL" id="QSKF01000003">
    <property type="protein sequence ID" value="RHE40890.1"/>
    <property type="molecule type" value="Genomic_DNA"/>
</dbReference>
<gene>
    <name evidence="2" type="ORF">DW740_04975</name>
</gene>
<dbReference type="RefSeq" id="WP_118050256.1">
    <property type="nucleotide sequence ID" value="NZ_CABJFK010000003.1"/>
</dbReference>
<feature type="transmembrane region" description="Helical" evidence="1">
    <location>
        <begin position="195"/>
        <end position="225"/>
    </location>
</feature>
<keyword evidence="1" id="KW-0812">Transmembrane</keyword>
<feature type="transmembrane region" description="Helical" evidence="1">
    <location>
        <begin position="58"/>
        <end position="82"/>
    </location>
</feature>
<accession>A0A414J8R1</accession>
<dbReference type="InterPro" id="IPR010380">
    <property type="entry name" value="DUF975"/>
</dbReference>
<protein>
    <submittedName>
        <fullName evidence="2">DUF975 family protein</fullName>
    </submittedName>
</protein>
<feature type="transmembrane region" description="Helical" evidence="1">
    <location>
        <begin position="138"/>
        <end position="158"/>
    </location>
</feature>
<evidence type="ECO:0000313" key="2">
    <source>
        <dbReference type="EMBL" id="RHE40890.1"/>
    </source>
</evidence>
<dbReference type="AlphaFoldDB" id="A0A414J8R1"/>
<dbReference type="PANTHER" id="PTHR40076">
    <property type="entry name" value="MEMBRANE PROTEIN-RELATED"/>
    <property type="match status" value="1"/>
</dbReference>
<evidence type="ECO:0000256" key="1">
    <source>
        <dbReference type="SAM" id="Phobius"/>
    </source>
</evidence>
<name>A0A414J8R1_9FIRM</name>
<comment type="caution">
    <text evidence="2">The sequence shown here is derived from an EMBL/GenBank/DDBJ whole genome shotgun (WGS) entry which is preliminary data.</text>
</comment>
<dbReference type="PANTHER" id="PTHR40076:SF1">
    <property type="entry name" value="MEMBRANE PROTEIN"/>
    <property type="match status" value="1"/>
</dbReference>
<dbReference type="Pfam" id="PF06161">
    <property type="entry name" value="DUF975"/>
    <property type="match status" value="1"/>
</dbReference>
<organism evidence="2 3">
    <name type="scientific">Blautia obeum</name>
    <dbReference type="NCBI Taxonomy" id="40520"/>
    <lineage>
        <taxon>Bacteria</taxon>
        <taxon>Bacillati</taxon>
        <taxon>Bacillota</taxon>
        <taxon>Clostridia</taxon>
        <taxon>Lachnospirales</taxon>
        <taxon>Lachnospiraceae</taxon>
        <taxon>Blautia</taxon>
    </lineage>
</organism>
<sequence length="249" mass="27943">MNGSIKYWKKQAKMNLSGHWGSAIAGVLAVGAVTFIGNILSIQLFPGSTLWPMVAGQVFVFVFSLIAMVFRAGYSYMLLNMARDREVSLGNLLYLFHNGPDRVLVAGFILSLLNTVAQLPFYYVSFIVKAGNTEAEQIAWIELCLVMLLVGVVLEVILTSPFMLTFCLLADSPEMGGIEALKTSSRLMRGHILKYWLMMLSFIPLAILSLFSMYIGLLWLFPYIYMSETVFYMELIGTEPQNNTFYSET</sequence>
<feature type="transmembrane region" description="Helical" evidence="1">
    <location>
        <begin position="20"/>
        <end position="46"/>
    </location>
</feature>
<reference evidence="2 3" key="1">
    <citation type="submission" date="2018-08" db="EMBL/GenBank/DDBJ databases">
        <title>A genome reference for cultivated species of the human gut microbiota.</title>
        <authorList>
            <person name="Zou Y."/>
            <person name="Xue W."/>
            <person name="Luo G."/>
        </authorList>
    </citation>
    <scope>NUCLEOTIDE SEQUENCE [LARGE SCALE GENOMIC DNA]</scope>
    <source>
        <strain evidence="2 3">AM28-23</strain>
    </source>
</reference>
<keyword evidence="1" id="KW-1133">Transmembrane helix</keyword>